<reference evidence="2" key="1">
    <citation type="journal article" date="2022" name="bioRxiv">
        <title>Sequencing and chromosome-scale assembly of the giantPleurodeles waltlgenome.</title>
        <authorList>
            <person name="Brown T."/>
            <person name="Elewa A."/>
            <person name="Iarovenko S."/>
            <person name="Subramanian E."/>
            <person name="Araus A.J."/>
            <person name="Petzold A."/>
            <person name="Susuki M."/>
            <person name="Suzuki K.-i.T."/>
            <person name="Hayashi T."/>
            <person name="Toyoda A."/>
            <person name="Oliveira C."/>
            <person name="Osipova E."/>
            <person name="Leigh N.D."/>
            <person name="Simon A."/>
            <person name="Yun M.H."/>
        </authorList>
    </citation>
    <scope>NUCLEOTIDE SEQUENCE</scope>
    <source>
        <strain evidence="2">20211129_DDA</strain>
        <tissue evidence="2">Liver</tissue>
    </source>
</reference>
<organism evidence="2 3">
    <name type="scientific">Pleurodeles waltl</name>
    <name type="common">Iberian ribbed newt</name>
    <dbReference type="NCBI Taxonomy" id="8319"/>
    <lineage>
        <taxon>Eukaryota</taxon>
        <taxon>Metazoa</taxon>
        <taxon>Chordata</taxon>
        <taxon>Craniata</taxon>
        <taxon>Vertebrata</taxon>
        <taxon>Euteleostomi</taxon>
        <taxon>Amphibia</taxon>
        <taxon>Batrachia</taxon>
        <taxon>Caudata</taxon>
        <taxon>Salamandroidea</taxon>
        <taxon>Salamandridae</taxon>
        <taxon>Pleurodelinae</taxon>
        <taxon>Pleurodeles</taxon>
    </lineage>
</organism>
<comment type="caution">
    <text evidence="2">The sequence shown here is derived from an EMBL/GenBank/DDBJ whole genome shotgun (WGS) entry which is preliminary data.</text>
</comment>
<dbReference type="EMBL" id="JANPWB010000014">
    <property type="protein sequence ID" value="KAJ1098310.1"/>
    <property type="molecule type" value="Genomic_DNA"/>
</dbReference>
<evidence type="ECO:0000313" key="2">
    <source>
        <dbReference type="EMBL" id="KAJ1098310.1"/>
    </source>
</evidence>
<protein>
    <recommendedName>
        <fullName evidence="4">4'-phosphopantetheinyl transferase superfamily protein</fullName>
    </recommendedName>
</protein>
<dbReference type="AlphaFoldDB" id="A0AAV7M3C9"/>
<evidence type="ECO:0008006" key="4">
    <source>
        <dbReference type="Google" id="ProtNLM"/>
    </source>
</evidence>
<evidence type="ECO:0000313" key="3">
    <source>
        <dbReference type="Proteomes" id="UP001066276"/>
    </source>
</evidence>
<keyword evidence="3" id="KW-1185">Reference proteome</keyword>
<gene>
    <name evidence="2" type="ORF">NDU88_003425</name>
</gene>
<proteinExistence type="predicted"/>
<feature type="compositionally biased region" description="Basic residues" evidence="1">
    <location>
        <begin position="114"/>
        <end position="123"/>
    </location>
</feature>
<dbReference type="Proteomes" id="UP001066276">
    <property type="component" value="Chromosome 10"/>
</dbReference>
<feature type="region of interest" description="Disordered" evidence="1">
    <location>
        <begin position="46"/>
        <end position="132"/>
    </location>
</feature>
<accession>A0AAV7M3C9</accession>
<sequence length="174" mass="18322">MAASGVVLSPVRAPHRKCSCFGSTVVLEPGRRVSLCGEGEAGRLQQSIAASPPGGPIFGPKRPRGRGPVRRPRTGARRAIGPQPDRGVEDAPAVPGRVDHYLTVSRRASGPRGKPARGRRKGPSLRGAEAADTPRSLFRAWATAEVARSVVWGAGLTPIVVVDPQLFKAFQEPG</sequence>
<evidence type="ECO:0000256" key="1">
    <source>
        <dbReference type="SAM" id="MobiDB-lite"/>
    </source>
</evidence>
<feature type="compositionally biased region" description="Basic residues" evidence="1">
    <location>
        <begin position="61"/>
        <end position="76"/>
    </location>
</feature>
<name>A0AAV7M3C9_PLEWA</name>